<keyword evidence="2" id="KW-1185">Reference proteome</keyword>
<dbReference type="HOGENOM" id="CLU_266988_0_0_1"/>
<accession>G0N2D8</accession>
<sequence>MEHLDFETILMSQMENDQVKNYFTWIDKKNRAHVLINYISFFIPMVKSYTKTQLDAISMFFKEYPSFKNSNKVSFGNVLTKNTTRYACWDMWKIQKVSTEIEKMVKLVKMFEKEFGIKTCFSKVIDIRDIAQLSKFWDRIGRSNHERLGSMFPVNQTYRETFQTILTDTKTPSRSSYRHILKTVRGVIKDHSKSFSNFIEMIYYIHGSDYEPLWMTMKQFFEYSEDQRKEYINLHFADSNSSLAQFFKAIQPSSADDYDVTVLKPCEQWTDKQMRSMYDVVGDTYWMRKELANEKNQQTIEMVERVLEEKVSYKEFILTLTFLCSIANTEKILDPEEHYYPINGSIYDRLMNSPAAKDEKDTVMGSLKSILAHIPDPSNWTSFTEVIREGKLEENLEKLGGEKSKNAVYFLQNTLKRSRNKTALTGFLDACLEFLSLGNVSKTEKMLIMADFLAPSEYSTWYKGSEKLADVMGVKKVFIYSNSEESKVLTKFQNWTEIDSSLLFNGIDEVFKDLLDPRLLDFNFTLIETIEYNLMEHLDFETILMSQLENDRVKNYFTRINKKNRAHVLINYTSFFIPMVKSYTKKQLDAVSELLKEYTLFKNITKVSFGKVLTSNTTRYECWDLWKSQLVSTEMEKMVELVNMFKKEFDIETCFSKVIDIRDIAQLSEYWEEYNTYRHDKLTALLSVNQTFRDTLQVMLTDTKTPSRSSYRHILKTVRGVMKDHSEPFYRGFIQHLRYIHGYDYEPLWMAMKQFFEYSEEQRKDYINLHFADKNSSLAQFLKAIRSSTVDDLDALVLKPYDQWNTKQMDGIYHVVRDTWFMEYKLADKKNQQTIETVERVLEENVSYKECEDSWNFMKDDEFAKNLRKNLLDSKFINFDFTTVKNIENVLFEHLEYQSDLIGQLEVPVLDYFTKLSSQNRYDALEFYPGIFMEIVSNSTDQQLKAFTNFLREYTFLEKSTKEKFEEVMTKSMGKKECLKIWKSRLVSKEMERMVELVSMLYEEFGIETCMDKIVDIRNIPQLNRQWNHIPELPRLTTLLSSNQSNIDALRTMLKDTKTPSKESYLHLLTTIRSFLKEHPEFVEFMEDVQSVYGIDWEPVKKMVDPFLEYSEEQREMYIKLNFAQSNSSLKLFLNDITTENIEMITTLKKQWTKKQMDGIMEFVRSLHEVNKLIRKRIDELLAQNAERLFAEGVTDIQCASFWNDGLLGLAEPMHRAILSLEDAFGKMSCDWTAWPPH</sequence>
<evidence type="ECO:0000313" key="1">
    <source>
        <dbReference type="EMBL" id="EGT50782.1"/>
    </source>
</evidence>
<name>G0N2D8_CAEBE</name>
<reference evidence="2" key="1">
    <citation type="submission" date="2011-07" db="EMBL/GenBank/DDBJ databases">
        <authorList>
            <consortium name="Caenorhabditis brenneri Sequencing and Analysis Consortium"/>
            <person name="Wilson R.K."/>
        </authorList>
    </citation>
    <scope>NUCLEOTIDE SEQUENCE [LARGE SCALE GENOMIC DNA]</scope>
    <source>
        <strain evidence="2">PB2801</strain>
    </source>
</reference>
<dbReference type="EMBL" id="GL379830">
    <property type="protein sequence ID" value="EGT50782.1"/>
    <property type="molecule type" value="Genomic_DNA"/>
</dbReference>
<dbReference type="InParanoid" id="G0N2D8"/>
<gene>
    <name evidence="1" type="ORF">CAEBREN_21205</name>
</gene>
<organism evidence="2">
    <name type="scientific">Caenorhabditis brenneri</name>
    <name type="common">Nematode worm</name>
    <dbReference type="NCBI Taxonomy" id="135651"/>
    <lineage>
        <taxon>Eukaryota</taxon>
        <taxon>Metazoa</taxon>
        <taxon>Ecdysozoa</taxon>
        <taxon>Nematoda</taxon>
        <taxon>Chromadorea</taxon>
        <taxon>Rhabditida</taxon>
        <taxon>Rhabditina</taxon>
        <taxon>Rhabditomorpha</taxon>
        <taxon>Rhabditoidea</taxon>
        <taxon>Rhabditidae</taxon>
        <taxon>Peloderinae</taxon>
        <taxon>Caenorhabditis</taxon>
    </lineage>
</organism>
<dbReference type="Proteomes" id="UP000008068">
    <property type="component" value="Unassembled WGS sequence"/>
</dbReference>
<proteinExistence type="predicted"/>
<dbReference type="AlphaFoldDB" id="G0N2D8"/>
<evidence type="ECO:0000313" key="2">
    <source>
        <dbReference type="Proteomes" id="UP000008068"/>
    </source>
</evidence>
<protein>
    <submittedName>
        <fullName evidence="1">Uncharacterized protein</fullName>
    </submittedName>
</protein>